<feature type="binding site" evidence="20">
    <location>
        <position position="194"/>
    </location>
    <ligand>
        <name>Zn(2+)</name>
        <dbReference type="ChEBI" id="CHEBI:29105"/>
        <label>1</label>
    </ligand>
</feature>
<dbReference type="InterPro" id="IPR036365">
    <property type="entry name" value="PGBD-like_sf"/>
</dbReference>
<dbReference type="Pfam" id="PF01471">
    <property type="entry name" value="PG_binding_1"/>
    <property type="match status" value="1"/>
</dbReference>
<feature type="repeat" description="Hemopexin" evidence="24">
    <location>
        <begin position="373"/>
        <end position="421"/>
    </location>
</feature>
<feature type="chain" id="PRO_5027761208" description="interstitial collagenase" evidence="25">
    <location>
        <begin position="17"/>
        <end position="471"/>
    </location>
</feature>
<dbReference type="Gene3D" id="2.110.10.10">
    <property type="entry name" value="Hemopexin-like domain"/>
    <property type="match status" value="1"/>
</dbReference>
<name>A0A6P7XL26_9AMPH</name>
<comment type="cofactor">
    <cofactor evidence="20">
        <name>Ca(2+)</name>
        <dbReference type="ChEBI" id="CHEBI:29108"/>
    </cofactor>
    <text evidence="20">Can bind about 5 Ca(2+) ions per subunit.</text>
</comment>
<dbReference type="InterPro" id="IPR033739">
    <property type="entry name" value="M10A_MMP"/>
</dbReference>
<dbReference type="OrthoDB" id="406838at2759"/>
<evidence type="ECO:0000256" key="10">
    <source>
        <dbReference type="ARBA" id="ARBA00022833"/>
    </source>
</evidence>
<accession>A0A6P7XL26</accession>
<dbReference type="PANTHER" id="PTHR10201">
    <property type="entry name" value="MATRIX METALLOPROTEINASE"/>
    <property type="match status" value="1"/>
</dbReference>
<dbReference type="SMART" id="SM00120">
    <property type="entry name" value="HX"/>
    <property type="match status" value="4"/>
</dbReference>
<feature type="active site" evidence="18">
    <location>
        <position position="217"/>
    </location>
</feature>
<evidence type="ECO:0000256" key="1">
    <source>
        <dbReference type="ARBA" id="ARBA00004498"/>
    </source>
</evidence>
<feature type="disulfide bond" evidence="21">
    <location>
        <begin position="278"/>
        <end position="465"/>
    </location>
</feature>
<feature type="binding site" evidence="20">
    <location>
        <position position="122"/>
    </location>
    <ligand>
        <name>Ca(2+)</name>
        <dbReference type="ChEBI" id="CHEBI:29108"/>
        <label>1</label>
    </ligand>
</feature>
<feature type="binding site" evidence="20">
    <location>
        <position position="428"/>
    </location>
    <ligand>
        <name>Ca(2+)</name>
        <dbReference type="ChEBI" id="CHEBI:29108"/>
        <label>5</label>
    </ligand>
</feature>
<feature type="binding site" evidence="20">
    <location>
        <position position="287"/>
    </location>
    <ligand>
        <name>Ca(2+)</name>
        <dbReference type="ChEBI" id="CHEBI:29108"/>
        <label>5</label>
    </ligand>
</feature>
<feature type="modified residue" description="Phosphotyrosine; by PKDCC" evidence="22">
    <location>
        <position position="360"/>
    </location>
</feature>
<dbReference type="Pfam" id="PF00045">
    <property type="entry name" value="Hemopexin"/>
    <property type="match status" value="4"/>
</dbReference>
<feature type="binding site" evidence="19">
    <location>
        <position position="220"/>
    </location>
    <ligand>
        <name>Zn(2+)</name>
        <dbReference type="ChEBI" id="CHEBI:29105"/>
        <label>2</label>
        <note>catalytic</note>
    </ligand>
</feature>
<dbReference type="InterPro" id="IPR006026">
    <property type="entry name" value="Peptidase_Metallo"/>
</dbReference>
<dbReference type="FunCoup" id="A0A6P7XL26">
    <property type="interactions" value="242"/>
</dbReference>
<feature type="binding site" evidence="20">
    <location>
        <position position="166"/>
    </location>
    <ligand>
        <name>Zn(2+)</name>
        <dbReference type="ChEBI" id="CHEBI:29105"/>
        <label>1</label>
    </ligand>
</feature>
<keyword evidence="9" id="KW-0378">Hydrolase</keyword>
<dbReference type="InterPro" id="IPR001818">
    <property type="entry name" value="Pept_M10_metallopeptidase"/>
</dbReference>
<dbReference type="PROSITE" id="PS00024">
    <property type="entry name" value="HEMOPEXIN"/>
    <property type="match status" value="1"/>
</dbReference>
<feature type="repeat" description="Hemopexin" evidence="24">
    <location>
        <begin position="325"/>
        <end position="371"/>
    </location>
</feature>
<evidence type="ECO:0000256" key="16">
    <source>
        <dbReference type="ARBA" id="ARBA00036005"/>
    </source>
</evidence>
<comment type="subcellular location">
    <subcellularLocation>
        <location evidence="1">Secreted</location>
        <location evidence="1">Extracellular space</location>
        <location evidence="1">Extracellular matrix</location>
    </subcellularLocation>
</comment>
<comment type="catalytic activity">
    <reaction evidence="16">
        <text>Cleavage of the triple helix of collagen at about three-quarters of the length of the molecule from the N-terminus, at 775-Gly-|-Ile-776 in the alpha1(I) chain. Cleaves synthetic substrates and alpha-macroglobulins at bonds where P1' is a hydrophobic residue.</text>
        <dbReference type="EC" id="3.4.24.7"/>
    </reaction>
</comment>
<dbReference type="GO" id="GO:0031012">
    <property type="term" value="C:extracellular matrix"/>
    <property type="evidence" value="ECO:0007669"/>
    <property type="project" value="InterPro"/>
</dbReference>
<dbReference type="SMART" id="SM00235">
    <property type="entry name" value="ZnMc"/>
    <property type="match status" value="1"/>
</dbReference>
<feature type="repeat" description="Hemopexin" evidence="24">
    <location>
        <begin position="422"/>
        <end position="465"/>
    </location>
</feature>
<evidence type="ECO:0000256" key="9">
    <source>
        <dbReference type="ARBA" id="ARBA00022801"/>
    </source>
</evidence>
<evidence type="ECO:0000256" key="23">
    <source>
        <dbReference type="PIRSR" id="PIRSR621190-5"/>
    </source>
</evidence>
<feature type="binding site" evidence="20">
    <location>
        <position position="379"/>
    </location>
    <ligand>
        <name>Ca(2+)</name>
        <dbReference type="ChEBI" id="CHEBI:29108"/>
        <label>5</label>
    </ligand>
</feature>
<dbReference type="AlphaFoldDB" id="A0A6P7XL26"/>
<keyword evidence="11 20" id="KW-0106">Calcium</keyword>
<evidence type="ECO:0000256" key="3">
    <source>
        <dbReference type="ARBA" id="ARBA00022525"/>
    </source>
</evidence>
<dbReference type="InterPro" id="IPR002477">
    <property type="entry name" value="Peptidoglycan-bd-like"/>
</dbReference>
<dbReference type="SUPFAM" id="SSF55486">
    <property type="entry name" value="Metalloproteases ('zincins'), catalytic domain"/>
    <property type="match status" value="1"/>
</dbReference>
<feature type="binding site" evidence="20">
    <location>
        <position position="176"/>
    </location>
    <ligand>
        <name>Ca(2+)</name>
        <dbReference type="ChEBI" id="CHEBI:29108"/>
        <label>3</label>
    </ligand>
</feature>
<protein>
    <recommendedName>
        <fullName evidence="17">interstitial collagenase</fullName>
        <ecNumber evidence="17">3.4.24.7</ecNumber>
    </recommendedName>
</protein>
<feature type="binding site" evidence="20">
    <location>
        <position position="190"/>
    </location>
    <ligand>
        <name>Ca(2+)</name>
        <dbReference type="ChEBI" id="CHEBI:29108"/>
        <label>2</label>
    </ligand>
</feature>
<evidence type="ECO:0000256" key="24">
    <source>
        <dbReference type="PROSITE-ProRule" id="PRU01011"/>
    </source>
</evidence>
<gene>
    <name evidence="28" type="primary">LOC115468491</name>
</gene>
<dbReference type="GeneID" id="115468491"/>
<sequence>MKRILLLILSLAFSHAFPTAPETEVKEQDVNFAEEYLKRYYDLETDGKKVERKSGSPFSEKIRQMQDFFGLEVTGSLDSETIEVMQQPRCGVPDVEHYSTFPGRPLWKKTKLTYRILNYTPDMEQADVDEAIQQALKVWSDVTPLTFTRIYDGISDIQISFAARVHGDFYPFDGPSGTLAHAFAPSEDIGGDAHFDEDENWTKGSAGYNLFLVAAHEFGHSLGLSHSSNPAALMYPTYSYNNPRDFHLPQDDVNGIQALYGPSPNPVPPKKPTSPSPCDTNVIFDAITTLRGEIMFFKDRTFWRKIPQQSVAKEIQIEQLWPSLPSGIQAAYEIPEKDQVFLFRGTKYWALSGYDIVQGYPKSIYGLGFPRTVKRIDAAVYDEDRQKTYFFVADKYWSYDEERQTMDKSSPRRIINDFPGIGQKVHAVFQNNGLLYFFSGHRQYEFSMTAKRVMKILKNNSWLGCLDNKIN</sequence>
<dbReference type="Pfam" id="PF00413">
    <property type="entry name" value="Peptidase_M10"/>
    <property type="match status" value="1"/>
</dbReference>
<dbReference type="GO" id="GO:0006508">
    <property type="term" value="P:proteolysis"/>
    <property type="evidence" value="ECO:0007669"/>
    <property type="project" value="UniProtKB-KW"/>
</dbReference>
<dbReference type="CDD" id="cd04278">
    <property type="entry name" value="ZnMc_MMP"/>
    <property type="match status" value="1"/>
</dbReference>
<keyword evidence="6 19" id="KW-0479">Metal-binding</keyword>
<keyword evidence="4" id="KW-0272">Extracellular matrix</keyword>
<evidence type="ECO:0000256" key="17">
    <source>
        <dbReference type="ARBA" id="ARBA00038924"/>
    </source>
</evidence>
<evidence type="ECO:0000256" key="18">
    <source>
        <dbReference type="PIRSR" id="PIRSR001191-1"/>
    </source>
</evidence>
<keyword evidence="3" id="KW-0964">Secreted</keyword>
<feature type="binding site" evidence="20">
    <location>
        <position position="181"/>
    </location>
    <ligand>
        <name>Zn(2+)</name>
        <dbReference type="ChEBI" id="CHEBI:29105"/>
        <label>1</label>
    </ligand>
</feature>
<feature type="signal peptide" evidence="25">
    <location>
        <begin position="1"/>
        <end position="16"/>
    </location>
</feature>
<dbReference type="GO" id="GO:0004222">
    <property type="term" value="F:metalloendopeptidase activity"/>
    <property type="evidence" value="ECO:0007669"/>
    <property type="project" value="UniProtKB-EC"/>
</dbReference>
<dbReference type="GO" id="GO:0030198">
    <property type="term" value="P:extracellular matrix organization"/>
    <property type="evidence" value="ECO:0007669"/>
    <property type="project" value="TreeGrafter"/>
</dbReference>
<dbReference type="InterPro" id="IPR021158">
    <property type="entry name" value="Pept_M10A_Zn_BS"/>
</dbReference>
<feature type="binding site" evidence="19">
    <location>
        <position position="226"/>
    </location>
    <ligand>
        <name>Zn(2+)</name>
        <dbReference type="ChEBI" id="CHEBI:29105"/>
        <label>2</label>
        <note>catalytic</note>
    </ligand>
</feature>
<dbReference type="SUPFAM" id="SSF47090">
    <property type="entry name" value="PGBD-like"/>
    <property type="match status" value="1"/>
</dbReference>
<feature type="binding site" description="in inhibited form" evidence="20">
    <location>
        <position position="90"/>
    </location>
    <ligand>
        <name>Zn(2+)</name>
        <dbReference type="ChEBI" id="CHEBI:29105"/>
        <label>2</label>
        <note>catalytic</note>
    </ligand>
</feature>
<dbReference type="PROSITE" id="PS51642">
    <property type="entry name" value="HEMOPEXIN_2"/>
    <property type="match status" value="4"/>
</dbReference>
<comment type="similarity">
    <text evidence="2">Belongs to the peptidase M10A family.</text>
</comment>
<evidence type="ECO:0000256" key="13">
    <source>
        <dbReference type="ARBA" id="ARBA00023105"/>
    </source>
</evidence>
<feature type="binding site" evidence="19">
    <location>
        <position position="216"/>
    </location>
    <ligand>
        <name>Zn(2+)</name>
        <dbReference type="ChEBI" id="CHEBI:29105"/>
        <label>2</label>
        <note>catalytic</note>
    </ligand>
</feature>
<organism evidence="27 28">
    <name type="scientific">Microcaecilia unicolor</name>
    <dbReference type="NCBI Taxonomy" id="1415580"/>
    <lineage>
        <taxon>Eukaryota</taxon>
        <taxon>Metazoa</taxon>
        <taxon>Chordata</taxon>
        <taxon>Craniata</taxon>
        <taxon>Vertebrata</taxon>
        <taxon>Euteleostomi</taxon>
        <taxon>Amphibia</taxon>
        <taxon>Gymnophiona</taxon>
        <taxon>Siphonopidae</taxon>
        <taxon>Microcaecilia</taxon>
    </lineage>
</organism>
<dbReference type="FunFam" id="2.110.10.10:FF:000002">
    <property type="entry name" value="Matrix metallopeptidase 3"/>
    <property type="match status" value="1"/>
</dbReference>
<dbReference type="CDD" id="cd00094">
    <property type="entry name" value="HX"/>
    <property type="match status" value="1"/>
</dbReference>
<keyword evidence="5" id="KW-0645">Protease</keyword>
<feature type="binding site" evidence="20">
    <location>
        <position position="196"/>
    </location>
    <ligand>
        <name>Ca(2+)</name>
        <dbReference type="ChEBI" id="CHEBI:29108"/>
        <label>3</label>
    </ligand>
</feature>
<dbReference type="GO" id="GO:0008270">
    <property type="term" value="F:zinc ion binding"/>
    <property type="evidence" value="ECO:0007669"/>
    <property type="project" value="InterPro"/>
</dbReference>
<feature type="binding site" evidence="20">
    <location>
        <position position="199"/>
    </location>
    <ligand>
        <name>Ca(2+)</name>
        <dbReference type="ChEBI" id="CHEBI:29108"/>
        <label>3</label>
    </ligand>
</feature>
<dbReference type="InterPro" id="IPR024079">
    <property type="entry name" value="MetalloPept_cat_dom_sf"/>
</dbReference>
<dbReference type="EC" id="3.4.24.7" evidence="17"/>
<evidence type="ECO:0000256" key="6">
    <source>
        <dbReference type="ARBA" id="ARBA00022723"/>
    </source>
</evidence>
<feature type="binding site" evidence="20">
    <location>
        <position position="199"/>
    </location>
    <ligand>
        <name>Ca(2+)</name>
        <dbReference type="ChEBI" id="CHEBI:29108"/>
        <label>1</label>
    </ligand>
</feature>
<keyword evidence="13" id="KW-0177">Collagen degradation</keyword>
<dbReference type="Gene3D" id="3.40.390.10">
    <property type="entry name" value="Collagenase (Catalytic Domain)"/>
    <property type="match status" value="1"/>
</dbReference>
<evidence type="ECO:0000256" key="20">
    <source>
        <dbReference type="PIRSR" id="PIRSR621190-2"/>
    </source>
</evidence>
<evidence type="ECO:0000256" key="25">
    <source>
        <dbReference type="SAM" id="SignalP"/>
    </source>
</evidence>
<feature type="binding site" evidence="20">
    <location>
        <position position="285"/>
    </location>
    <ligand>
        <name>Ca(2+)</name>
        <dbReference type="ChEBI" id="CHEBI:29108"/>
        <label>4</label>
    </ligand>
</feature>
<evidence type="ECO:0000256" key="19">
    <source>
        <dbReference type="PIRSR" id="PIRSR001191-2"/>
    </source>
</evidence>
<feature type="binding site" evidence="20">
    <location>
        <position position="168"/>
    </location>
    <ligand>
        <name>Zn(2+)</name>
        <dbReference type="ChEBI" id="CHEBI:29105"/>
        <label>1</label>
    </ligand>
</feature>
<feature type="binding site" evidence="20">
    <location>
        <position position="331"/>
    </location>
    <ligand>
        <name>Ca(2+)</name>
        <dbReference type="ChEBI" id="CHEBI:29108"/>
        <label>5</label>
    </ligand>
</feature>
<evidence type="ECO:0000259" key="26">
    <source>
        <dbReference type="SMART" id="SM00235"/>
    </source>
</evidence>
<dbReference type="PANTHER" id="PTHR10201:SF151">
    <property type="entry name" value="INTERSTITIAL COLLAGENASE"/>
    <property type="match status" value="1"/>
</dbReference>
<evidence type="ECO:0000256" key="2">
    <source>
        <dbReference type="ARBA" id="ARBA00010370"/>
    </source>
</evidence>
<dbReference type="InterPro" id="IPR018486">
    <property type="entry name" value="Hemopexin_CS"/>
</dbReference>
<feature type="binding site" evidence="20">
    <location>
        <position position="174"/>
    </location>
    <ligand>
        <name>Ca(2+)</name>
        <dbReference type="ChEBI" id="CHEBI:29108"/>
        <label>3</label>
    </ligand>
</feature>
<evidence type="ECO:0000256" key="15">
    <source>
        <dbReference type="ARBA" id="ARBA00023157"/>
    </source>
</evidence>
<evidence type="ECO:0000256" key="14">
    <source>
        <dbReference type="ARBA" id="ARBA00023145"/>
    </source>
</evidence>
<evidence type="ECO:0000313" key="28">
    <source>
        <dbReference type="RefSeq" id="XP_030056107.1"/>
    </source>
</evidence>
<dbReference type="PROSITE" id="PS00546">
    <property type="entry name" value="CYSTEINE_SWITCH"/>
    <property type="match status" value="1"/>
</dbReference>
<feature type="binding site" evidence="20">
    <location>
        <position position="173"/>
    </location>
    <ligand>
        <name>Ca(2+)</name>
        <dbReference type="ChEBI" id="CHEBI:29108"/>
        <label>3</label>
    </ligand>
</feature>
<keyword evidence="12" id="KW-0482">Metalloprotease</keyword>
<evidence type="ECO:0000256" key="5">
    <source>
        <dbReference type="ARBA" id="ARBA00022670"/>
    </source>
</evidence>
<dbReference type="SUPFAM" id="SSF50923">
    <property type="entry name" value="Hemopexin-like domain"/>
    <property type="match status" value="1"/>
</dbReference>
<keyword evidence="10 19" id="KW-0862">Zinc</keyword>
<evidence type="ECO:0000256" key="22">
    <source>
        <dbReference type="PIRSR" id="PIRSR621190-4"/>
    </source>
</evidence>
<feature type="repeat" description="Hemopexin" evidence="24">
    <location>
        <begin position="275"/>
        <end position="324"/>
    </location>
</feature>
<proteinExistence type="inferred from homology"/>
<dbReference type="InterPro" id="IPR000585">
    <property type="entry name" value="Hemopexin-like_dom"/>
</dbReference>
<dbReference type="RefSeq" id="XP_030056107.1">
    <property type="nucleotide sequence ID" value="XM_030200247.1"/>
</dbReference>
<dbReference type="InterPro" id="IPR021190">
    <property type="entry name" value="Pept_M10A"/>
</dbReference>
<dbReference type="PRINTS" id="PR00138">
    <property type="entry name" value="MATRIXIN"/>
</dbReference>
<keyword evidence="8" id="KW-0677">Repeat</keyword>
<keyword evidence="7 25" id="KW-0732">Signal</keyword>
<comment type="cofactor">
    <cofactor evidence="20">
        <name>Zn(2+)</name>
        <dbReference type="ChEBI" id="CHEBI:29105"/>
    </cofactor>
    <text evidence="20">Binds 2 Zn(2+) ions per subunit.</text>
</comment>
<evidence type="ECO:0000256" key="12">
    <source>
        <dbReference type="ARBA" id="ARBA00023049"/>
    </source>
</evidence>
<evidence type="ECO:0000256" key="11">
    <source>
        <dbReference type="ARBA" id="ARBA00022837"/>
    </source>
</evidence>
<dbReference type="Proteomes" id="UP000515156">
    <property type="component" value="Chromosome 4"/>
</dbReference>
<dbReference type="GO" id="GO:0030574">
    <property type="term" value="P:collagen catabolic process"/>
    <property type="evidence" value="ECO:0007669"/>
    <property type="project" value="UniProtKB-KW"/>
</dbReference>
<dbReference type="InterPro" id="IPR018487">
    <property type="entry name" value="Hemopexin-like_repeat"/>
</dbReference>
<reference evidence="28" key="1">
    <citation type="submission" date="2025-08" db="UniProtKB">
        <authorList>
            <consortium name="RefSeq"/>
        </authorList>
    </citation>
    <scope>IDENTIFICATION</scope>
</reference>
<feature type="domain" description="Peptidase metallopeptidase" evidence="26">
    <location>
        <begin position="103"/>
        <end position="262"/>
    </location>
</feature>
<feature type="short sequence motif" description="Cysteine switch" evidence="23">
    <location>
        <begin position="88"/>
        <end position="95"/>
    </location>
</feature>
<feature type="binding site" evidence="20">
    <location>
        <position position="192"/>
    </location>
    <ligand>
        <name>Ca(2+)</name>
        <dbReference type="ChEBI" id="CHEBI:29108"/>
        <label>2</label>
    </ligand>
</feature>
<dbReference type="PIRSF" id="PIRSF001191">
    <property type="entry name" value="Peptidase_M10A_matrix"/>
    <property type="match status" value="1"/>
</dbReference>
<dbReference type="KEGG" id="muo:115468491"/>
<feature type="binding site" evidence="20">
    <location>
        <position position="156"/>
    </location>
    <ligand>
        <name>Ca(2+)</name>
        <dbReference type="ChEBI" id="CHEBI:29108"/>
        <label>2</label>
    </ligand>
</feature>
<keyword evidence="14" id="KW-0865">Zymogen</keyword>
<evidence type="ECO:0000256" key="21">
    <source>
        <dbReference type="PIRSR" id="PIRSR621190-3"/>
    </source>
</evidence>
<dbReference type="FunFam" id="3.40.390.10:FF:000007">
    <property type="entry name" value="Collagenase 3"/>
    <property type="match status" value="1"/>
</dbReference>
<keyword evidence="15 21" id="KW-1015">Disulfide bond</keyword>
<evidence type="ECO:0000256" key="8">
    <source>
        <dbReference type="ARBA" id="ARBA00022737"/>
    </source>
</evidence>
<keyword evidence="27" id="KW-1185">Reference proteome</keyword>
<dbReference type="InterPro" id="IPR036375">
    <property type="entry name" value="Hemopexin-like_dom_sf"/>
</dbReference>
<evidence type="ECO:0000256" key="7">
    <source>
        <dbReference type="ARBA" id="ARBA00022729"/>
    </source>
</evidence>
<feature type="binding site" evidence="20">
    <location>
        <position position="234"/>
    </location>
    <ligand>
        <name>Zn(2+)</name>
        <dbReference type="ChEBI" id="CHEBI:29105"/>
        <label>2</label>
        <note>catalytic</note>
    </ligand>
</feature>
<evidence type="ECO:0000256" key="4">
    <source>
        <dbReference type="ARBA" id="ARBA00022530"/>
    </source>
</evidence>
<evidence type="ECO:0000313" key="27">
    <source>
        <dbReference type="Proteomes" id="UP000515156"/>
    </source>
</evidence>
<dbReference type="InParanoid" id="A0A6P7XL26"/>